<proteinExistence type="predicted"/>
<protein>
    <submittedName>
        <fullName evidence="1">Uncharacterized protein</fullName>
    </submittedName>
</protein>
<dbReference type="Proteomes" id="UP000238916">
    <property type="component" value="Unassembled WGS sequence"/>
</dbReference>
<name>A0A2U3LB67_9FIRM</name>
<sequence length="67" mass="7496">MDKPVHFNPRSRVGSDLNNYVDEIVATDFNPRSRVGSDSFISPNGMMLSNFNPRSRVGSDVRTTVTH</sequence>
<organism evidence="1 2">
    <name type="scientific">Candidatus Desulfosporosinus infrequens</name>
    <dbReference type="NCBI Taxonomy" id="2043169"/>
    <lineage>
        <taxon>Bacteria</taxon>
        <taxon>Bacillati</taxon>
        <taxon>Bacillota</taxon>
        <taxon>Clostridia</taxon>
        <taxon>Eubacteriales</taxon>
        <taxon>Desulfitobacteriaceae</taxon>
        <taxon>Desulfosporosinus</taxon>
    </lineage>
</organism>
<dbReference type="EMBL" id="OMOF01000371">
    <property type="protein sequence ID" value="SPF49132.1"/>
    <property type="molecule type" value="Genomic_DNA"/>
</dbReference>
<evidence type="ECO:0000313" key="2">
    <source>
        <dbReference type="Proteomes" id="UP000238916"/>
    </source>
</evidence>
<dbReference type="AlphaFoldDB" id="A0A2U3LB67"/>
<gene>
    <name evidence="1" type="ORF">SBF1_4320012</name>
</gene>
<dbReference type="AntiFam" id="ANF00008">
    <property type="entry name" value="Translation of CRISPR region"/>
</dbReference>
<evidence type="ECO:0000313" key="1">
    <source>
        <dbReference type="EMBL" id="SPF49132.1"/>
    </source>
</evidence>
<reference evidence="2" key="1">
    <citation type="submission" date="2018-02" db="EMBL/GenBank/DDBJ databases">
        <authorList>
            <person name="Hausmann B."/>
        </authorList>
    </citation>
    <scope>NUCLEOTIDE SEQUENCE [LARGE SCALE GENOMIC DNA]</scope>
    <source>
        <strain evidence="2">Peat soil MAG SbF1</strain>
    </source>
</reference>
<accession>A0A2U3LB67</accession>